<dbReference type="Proteomes" id="UP001519460">
    <property type="component" value="Unassembled WGS sequence"/>
</dbReference>
<evidence type="ECO:0000256" key="1">
    <source>
        <dbReference type="SAM" id="MobiDB-lite"/>
    </source>
</evidence>
<organism evidence="3 4">
    <name type="scientific">Batillaria attramentaria</name>
    <dbReference type="NCBI Taxonomy" id="370345"/>
    <lineage>
        <taxon>Eukaryota</taxon>
        <taxon>Metazoa</taxon>
        <taxon>Spiralia</taxon>
        <taxon>Lophotrochozoa</taxon>
        <taxon>Mollusca</taxon>
        <taxon>Gastropoda</taxon>
        <taxon>Caenogastropoda</taxon>
        <taxon>Sorbeoconcha</taxon>
        <taxon>Cerithioidea</taxon>
        <taxon>Batillariidae</taxon>
        <taxon>Batillaria</taxon>
    </lineage>
</organism>
<feature type="region of interest" description="Disordered" evidence="1">
    <location>
        <begin position="975"/>
        <end position="996"/>
    </location>
</feature>
<name>A0ABD0LA59_9CAEN</name>
<dbReference type="Gene3D" id="2.40.50.140">
    <property type="entry name" value="Nucleic acid-binding proteins"/>
    <property type="match status" value="1"/>
</dbReference>
<keyword evidence="2" id="KW-0732">Signal</keyword>
<feature type="region of interest" description="Disordered" evidence="1">
    <location>
        <begin position="927"/>
        <end position="946"/>
    </location>
</feature>
<feature type="compositionally biased region" description="Basic and acidic residues" evidence="1">
    <location>
        <begin position="694"/>
        <end position="720"/>
    </location>
</feature>
<dbReference type="PANTHER" id="PTHR35537">
    <property type="entry name" value="DNA DAMAGE-INDUCIBLE APOPTOSIS SUPPRESSOR PROTEIN DDIAS"/>
    <property type="match status" value="1"/>
</dbReference>
<feature type="chain" id="PRO_5044844540" description="Replication factor A C-terminal domain-containing protein" evidence="2">
    <location>
        <begin position="21"/>
        <end position="1293"/>
    </location>
</feature>
<evidence type="ECO:0000313" key="4">
    <source>
        <dbReference type="Proteomes" id="UP001519460"/>
    </source>
</evidence>
<keyword evidence="4" id="KW-1185">Reference proteome</keyword>
<accession>A0ABD0LA59</accession>
<dbReference type="SUPFAM" id="SSF50249">
    <property type="entry name" value="Nucleic acid-binding proteins"/>
    <property type="match status" value="1"/>
</dbReference>
<feature type="region of interest" description="Disordered" evidence="1">
    <location>
        <begin position="1029"/>
        <end position="1067"/>
    </location>
</feature>
<comment type="caution">
    <text evidence="3">The sequence shown here is derived from an EMBL/GenBank/DDBJ whole genome shotgun (WGS) entry which is preliminary data.</text>
</comment>
<dbReference type="EMBL" id="JACVVK020000067">
    <property type="protein sequence ID" value="KAK7496397.1"/>
    <property type="molecule type" value="Genomic_DNA"/>
</dbReference>
<dbReference type="InterPro" id="IPR012340">
    <property type="entry name" value="NA-bd_OB-fold"/>
</dbReference>
<reference evidence="3 4" key="1">
    <citation type="journal article" date="2023" name="Sci. Data">
        <title>Genome assembly of the Korean intertidal mud-creeper Batillaria attramentaria.</title>
        <authorList>
            <person name="Patra A.K."/>
            <person name="Ho P.T."/>
            <person name="Jun S."/>
            <person name="Lee S.J."/>
            <person name="Kim Y."/>
            <person name="Won Y.J."/>
        </authorList>
    </citation>
    <scope>NUCLEOTIDE SEQUENCE [LARGE SCALE GENOMIC DNA]</scope>
    <source>
        <strain evidence="3">Wonlab-2016</strain>
    </source>
</reference>
<dbReference type="PANTHER" id="PTHR35537:SF1">
    <property type="entry name" value="DNA DAMAGE-INDUCED APOPTOSIS SUPPRESSOR PROTEIN"/>
    <property type="match status" value="1"/>
</dbReference>
<evidence type="ECO:0000256" key="2">
    <source>
        <dbReference type="SAM" id="SignalP"/>
    </source>
</evidence>
<feature type="region of interest" description="Disordered" evidence="1">
    <location>
        <begin position="675"/>
        <end position="721"/>
    </location>
</feature>
<dbReference type="InterPro" id="IPR043522">
    <property type="entry name" value="DDIAS"/>
</dbReference>
<sequence>MFKTLAHCLFLQFLHRTGLSCCIKTSHETVERQFPSLWSYSSGRTMDAERTLIQATVVGVNDSNILWHCIRCNITCNKSQLMWRYRLSLCLADSSASCHVSLFGGTLAQHFGCPASDFQRFLSGTYFQGEPLHLQGEVIMHSLAMALVGKSFLFGLKLPVSQVSMVTQLSQQQHLAGSTICLADLLARQTTTTQLHDGKVSDFVAVQMIPAGINLPSSRSTVLDVLKQLCSQNANSSSDHSSLCDSASTGVARTLTRNYSARESQDSGQNDEPHISQNLSTLSLKSDDSTPFCSFLHKTQSTPMFSCDSSMERDFAWSQRNTRNTLSDTNEWFHSPFGSSSLTESLDKPTQSKSFLSENSLAFGASTSSQYDKLTHHTRSKSSMSSAISSASRIAQDLMDETLEPETHFSFCRKRNSFPLKSPVVSTIRERDSLRESPHSTSCEILRCQSEPKVNSLLDSEDVSFDTTFSSSLNDSSLLLAAVQEDPDRPVHSCSRVSKTISQRECTPERRESHFLTCSKSTETDETVHDGEHARCPHCLGSNSHSKMSRPGGCICDTVRLERASASDTNQQLQSRVGVEHIASDLTVDMPDSEDLSLFLDVMALEAAADTAISTENLTKTQTATGFSSDRLPAKLNIQMFNHTEEREKPSFLNSRLGTKIVVCDKSIQSYRSKLSRDSIDTESGIPASFAAEQKSDSDTALRNKSIKASDKVTGDRDHSPVLNCTQAKKNVTVRASNKMRTPNTELNRTPVGMLCKKEETGKSSPYREYRVENSAVLHDYQFEDSTLSPTLLEQAFSSWCTSQHELSAVDLSANSGHQQQLDIPDSEDLCEFLNKVSGESEHGTETQAVKQDGELQEEQCDKMKARQNASIGEEVTAVTPHSDSTSPLDCSNVLDGSAELFFSQSQSCPTPDFSVKRALLQKNDNCSTIPESSRESDEHNFSFKSPEKSARKCLQELQNSFQEADFCDMQCTPETVPLSNEGKNPKKREKQTPEMFGRKKVRFSRRKRVSTVHAIDYKLEKYSTSSPVPGTPLKSCLQTTRQSSRQKHSAFLDRRKVPPESDIPHCPHPQTTPLRPESHSQFIQRSPWLFQTSGSQDLFSPCSDGILDNHASTVTVLAGSVHKGSYSAFPAEGDCRRGQTRGQSVIKPGCAEQKNAASPVQQLFIPNPSGRLANVEQHSPTTENSTVSTRPVQGKQNTLESRHSLLFNSSDALFDDSNSSFQEQFFFSFAERSVGHTFAGNDIESCDEINVGIRRCSERLGSSSSVREVAVYPQISMLSSSAAFASPDLFSP</sequence>
<evidence type="ECO:0008006" key="5">
    <source>
        <dbReference type="Google" id="ProtNLM"/>
    </source>
</evidence>
<feature type="compositionally biased region" description="Basic and acidic residues" evidence="1">
    <location>
        <begin position="1051"/>
        <end position="1066"/>
    </location>
</feature>
<gene>
    <name evidence="3" type="ORF">BaRGS_00012319</name>
</gene>
<proteinExistence type="predicted"/>
<protein>
    <recommendedName>
        <fullName evidence="5">Replication factor A C-terminal domain-containing protein</fullName>
    </recommendedName>
</protein>
<feature type="compositionally biased region" description="Basic and acidic residues" evidence="1">
    <location>
        <begin position="933"/>
        <end position="946"/>
    </location>
</feature>
<evidence type="ECO:0000313" key="3">
    <source>
        <dbReference type="EMBL" id="KAK7496397.1"/>
    </source>
</evidence>
<feature type="signal peptide" evidence="2">
    <location>
        <begin position="1"/>
        <end position="20"/>
    </location>
</feature>
<feature type="region of interest" description="Disordered" evidence="1">
    <location>
        <begin position="1171"/>
        <end position="1199"/>
    </location>
</feature>
<feature type="compositionally biased region" description="Polar residues" evidence="1">
    <location>
        <begin position="1177"/>
        <end position="1199"/>
    </location>
</feature>